<dbReference type="PANTHER" id="PTHR30032">
    <property type="entry name" value="N-ACETYLMURAMOYL-L-ALANINE AMIDASE-RELATED"/>
    <property type="match status" value="1"/>
</dbReference>
<organism evidence="3 4">
    <name type="scientific">Butyricicoccus pullicaecorum</name>
    <dbReference type="NCBI Taxonomy" id="501571"/>
    <lineage>
        <taxon>Bacteria</taxon>
        <taxon>Bacillati</taxon>
        <taxon>Bacillota</taxon>
        <taxon>Clostridia</taxon>
        <taxon>Eubacteriales</taxon>
        <taxon>Butyricicoccaceae</taxon>
        <taxon>Butyricicoccus</taxon>
    </lineage>
</organism>
<sequence length="464" mass="48519">MKRRFAAFLLAGVLLCTPASAAVSTAQSQTIVRVGLAYDTTAMAAPQLQNVDGTGYDIGTMNGTSFSAATSVSQTRLTIKPQGTGLAVLDTDSGQVLYQTSGTTLAISPRGTLTWFNKYKYRGDFVYTRTGNAVTVVNYVGLEDYIKGVIPCEMSASWPKEALKAQAVCARSYADGQMDRHKSQGFDVCNSTHCQVYKGANSATANSDAAVDETQGKYIYENDKKVVGYFFSSDGGATESSVNVWGGNYAYLTGKVDPYENTAAASNGVWSVTLTAAEVQSKLQSAGYSIGTIQSVQVTKRTAVGNVNELTITDTSGKQVVLSKDKCRTALGLNSIRYTVNGLGSTQAVTSNSAASGLYINGTRANDGSLYAVSGNGTVSAIGSANGKTALTGTGTQTITTTTSGSQTTINTADPAATGASYTFSGTGWGHGVGMSQYGAKAMAEQGYIYDQILQFYFTGVTVK</sequence>
<feature type="domain" description="Sporulation stage II protein D amidase enhancer LytB N-terminal" evidence="2">
    <location>
        <begin position="132"/>
        <end position="219"/>
    </location>
</feature>
<dbReference type="RefSeq" id="WP_087414065.1">
    <property type="nucleotide sequence ID" value="NZ_NFKL01000001.1"/>
</dbReference>
<gene>
    <name evidence="3" type="ORF">B5F15_01100</name>
</gene>
<dbReference type="InterPro" id="IPR013486">
    <property type="entry name" value="SpoIID/LytB"/>
</dbReference>
<dbReference type="NCBIfam" id="TIGR02669">
    <property type="entry name" value="SpoIID_LytB"/>
    <property type="match status" value="1"/>
</dbReference>
<feature type="chain" id="PRO_5012599149" description="Sporulation stage II protein D amidase enhancer LytB N-terminal domain-containing protein" evidence="1">
    <location>
        <begin position="22"/>
        <end position="464"/>
    </location>
</feature>
<evidence type="ECO:0000313" key="3">
    <source>
        <dbReference type="EMBL" id="OUP60843.1"/>
    </source>
</evidence>
<name>A0A1Y4LW53_9FIRM</name>
<keyword evidence="1" id="KW-0732">Signal</keyword>
<protein>
    <recommendedName>
        <fullName evidence="2">Sporulation stage II protein D amidase enhancer LytB N-terminal domain-containing protein</fullName>
    </recommendedName>
</protein>
<dbReference type="GO" id="GO:0030288">
    <property type="term" value="C:outer membrane-bounded periplasmic space"/>
    <property type="evidence" value="ECO:0007669"/>
    <property type="project" value="TreeGrafter"/>
</dbReference>
<dbReference type="InterPro" id="IPR051922">
    <property type="entry name" value="Bact_Sporulation_Assoc"/>
</dbReference>
<evidence type="ECO:0000313" key="4">
    <source>
        <dbReference type="Proteomes" id="UP000195326"/>
    </source>
</evidence>
<comment type="caution">
    <text evidence="3">The sequence shown here is derived from an EMBL/GenBank/DDBJ whole genome shotgun (WGS) entry which is preliminary data.</text>
</comment>
<dbReference type="Pfam" id="PF08486">
    <property type="entry name" value="SpoIID"/>
    <property type="match status" value="1"/>
</dbReference>
<evidence type="ECO:0000256" key="1">
    <source>
        <dbReference type="SAM" id="SignalP"/>
    </source>
</evidence>
<dbReference type="STRING" id="501571.GCA_900143195_02062"/>
<dbReference type="AlphaFoldDB" id="A0A1Y4LW53"/>
<dbReference type="InterPro" id="IPR013693">
    <property type="entry name" value="SpoIID/LytB_N"/>
</dbReference>
<feature type="signal peptide" evidence="1">
    <location>
        <begin position="1"/>
        <end position="21"/>
    </location>
</feature>
<accession>A0A1Y4LW53</accession>
<reference evidence="4" key="1">
    <citation type="submission" date="2017-04" db="EMBL/GenBank/DDBJ databases">
        <title>Function of individual gut microbiota members based on whole genome sequencing of pure cultures obtained from chicken caecum.</title>
        <authorList>
            <person name="Medvecky M."/>
            <person name="Cejkova D."/>
            <person name="Polansky O."/>
            <person name="Karasova D."/>
            <person name="Kubasova T."/>
            <person name="Cizek A."/>
            <person name="Rychlik I."/>
        </authorList>
    </citation>
    <scope>NUCLEOTIDE SEQUENCE [LARGE SCALE GENOMIC DNA]</scope>
    <source>
        <strain evidence="4">An179</strain>
    </source>
</reference>
<proteinExistence type="predicted"/>
<dbReference type="EMBL" id="NFKL01000001">
    <property type="protein sequence ID" value="OUP60843.1"/>
    <property type="molecule type" value="Genomic_DNA"/>
</dbReference>
<dbReference type="Proteomes" id="UP000195326">
    <property type="component" value="Unassembled WGS sequence"/>
</dbReference>
<dbReference type="GO" id="GO:0030435">
    <property type="term" value="P:sporulation resulting in formation of a cellular spore"/>
    <property type="evidence" value="ECO:0007669"/>
    <property type="project" value="InterPro"/>
</dbReference>
<dbReference type="PANTHER" id="PTHR30032:SF4">
    <property type="entry name" value="AMIDASE ENHANCER"/>
    <property type="match status" value="1"/>
</dbReference>
<evidence type="ECO:0000259" key="2">
    <source>
        <dbReference type="Pfam" id="PF08486"/>
    </source>
</evidence>